<gene>
    <name evidence="1" type="ORF">NLU14_19325</name>
</gene>
<evidence type="ECO:0008006" key="3">
    <source>
        <dbReference type="Google" id="ProtNLM"/>
    </source>
</evidence>
<accession>A0ABT5YFE3</accession>
<organism evidence="1 2">
    <name type="scientific">Marinobacter iranensis</name>
    <dbReference type="NCBI Taxonomy" id="2962607"/>
    <lineage>
        <taxon>Bacteria</taxon>
        <taxon>Pseudomonadati</taxon>
        <taxon>Pseudomonadota</taxon>
        <taxon>Gammaproteobacteria</taxon>
        <taxon>Pseudomonadales</taxon>
        <taxon>Marinobacteraceae</taxon>
        <taxon>Marinobacter</taxon>
    </lineage>
</organism>
<dbReference type="SUPFAM" id="SSF52540">
    <property type="entry name" value="P-loop containing nucleoside triphosphate hydrolases"/>
    <property type="match status" value="1"/>
</dbReference>
<dbReference type="SUPFAM" id="SSF81923">
    <property type="entry name" value="Double Clp-N motif"/>
    <property type="match status" value="1"/>
</dbReference>
<dbReference type="Gene3D" id="1.10.1780.10">
    <property type="entry name" value="Clp, N-terminal domain"/>
    <property type="match status" value="1"/>
</dbReference>
<proteinExistence type="predicted"/>
<dbReference type="InterPro" id="IPR027417">
    <property type="entry name" value="P-loop_NTPase"/>
</dbReference>
<dbReference type="Proteomes" id="UP001143391">
    <property type="component" value="Unassembled WGS sequence"/>
</dbReference>
<name>A0ABT5YFE3_9GAMM</name>
<sequence length="470" mass="51185">MEDWQGCLSPLCQTALQRARDSVAQRGGYAITVEDFLLALLDGEPAICDFLRGRGVDLDELTRTIQCEQPIVTEVGSEGLLSSQLMYWFSSARELSDAPWLDWPILLSVLTRNAERLQEKAYVAVLELVGHWPATNSSQQKATETPNTTGDAPMVITDLDWLGLAEDVSITLVSVPGALVWVRGSRGSGKTSWLQALLPFLDCGFVKLDLRNEAEVMASDCPAIPSNAVDRKDYPALVLDNVSPVDLVAMMASELSVARGLVTGYPGPVIMLGPDSPGAGTAIEQLERSLGRDFDVFDMPGTSPGQKAAILTAHQPAIEKRWNVELSQALIRYAASSRSQLVGSPGGMIQWVERAAARLNLFAERGPIESMALAGKTDTLRRQSLVAMARQQPTEGLERSLEHVAIERAAAEVAWHERQAEGTLRTLKVEDLRHELERWVAARPGPVHYVLHCDQPAGETASAGPRNLHS</sequence>
<dbReference type="RefSeq" id="WP_275709655.1">
    <property type="nucleotide sequence ID" value="NZ_JANCMW010000015.1"/>
</dbReference>
<dbReference type="EMBL" id="JANCMW010000015">
    <property type="protein sequence ID" value="MDF0752385.1"/>
    <property type="molecule type" value="Genomic_DNA"/>
</dbReference>
<keyword evidence="2" id="KW-1185">Reference proteome</keyword>
<protein>
    <recommendedName>
        <fullName evidence="3">ATP-binding protein</fullName>
    </recommendedName>
</protein>
<comment type="caution">
    <text evidence="1">The sequence shown here is derived from an EMBL/GenBank/DDBJ whole genome shotgun (WGS) entry which is preliminary data.</text>
</comment>
<evidence type="ECO:0000313" key="2">
    <source>
        <dbReference type="Proteomes" id="UP001143391"/>
    </source>
</evidence>
<dbReference type="InterPro" id="IPR036628">
    <property type="entry name" value="Clp_N_dom_sf"/>
</dbReference>
<evidence type="ECO:0000313" key="1">
    <source>
        <dbReference type="EMBL" id="MDF0752385.1"/>
    </source>
</evidence>
<reference evidence="1" key="1">
    <citation type="submission" date="2022-07" db="EMBL/GenBank/DDBJ databases">
        <title>Marinobacter iranensis a new bacterium isolate from a hipersaline lake in Iran.</title>
        <authorList>
            <person name="Mohammad A.M.A."/>
            <person name="Cristina S.-P."/>
            <person name="Antonio V."/>
        </authorList>
    </citation>
    <scope>NUCLEOTIDE SEQUENCE</scope>
    <source>
        <strain evidence="1">71-i</strain>
    </source>
</reference>